<name>A0ABW2YUM0_9SPHI</name>
<feature type="domain" description="KilA-N DNA-binding" evidence="1">
    <location>
        <begin position="12"/>
        <end position="97"/>
    </location>
</feature>
<dbReference type="InterPro" id="IPR018873">
    <property type="entry name" value="KilA-N_DNA-bd_domain"/>
</dbReference>
<gene>
    <name evidence="2" type="ORF">ACFQZS_03130</name>
</gene>
<keyword evidence="3" id="KW-1185">Reference proteome</keyword>
<sequence length="172" mass="20094">MNTITHDHRIAEKIYLIRGIKVMLDKDLAEMYGTIPIRLRQQVKRNMERFPEHFMFQLTEQEAGAMVSQNVIPSRQALGGTLPYVFSEHGILMLANVIKSQQAIAMSIKIIEVFVKFREMLISQKDLLLKFEQLEKLMVQHDDDIQLIFQTLKQLIQQKNEPREPIGFKLQS</sequence>
<evidence type="ECO:0000313" key="2">
    <source>
        <dbReference type="EMBL" id="MFD0749118.1"/>
    </source>
</evidence>
<organism evidence="2 3">
    <name type="scientific">Mucilaginibacter calamicampi</name>
    <dbReference type="NCBI Taxonomy" id="1302352"/>
    <lineage>
        <taxon>Bacteria</taxon>
        <taxon>Pseudomonadati</taxon>
        <taxon>Bacteroidota</taxon>
        <taxon>Sphingobacteriia</taxon>
        <taxon>Sphingobacteriales</taxon>
        <taxon>Sphingobacteriaceae</taxon>
        <taxon>Mucilaginibacter</taxon>
    </lineage>
</organism>
<evidence type="ECO:0000313" key="3">
    <source>
        <dbReference type="Proteomes" id="UP001596958"/>
    </source>
</evidence>
<dbReference type="EMBL" id="JBHTHU010000001">
    <property type="protein sequence ID" value="MFD0749118.1"/>
    <property type="molecule type" value="Genomic_DNA"/>
</dbReference>
<dbReference type="RefSeq" id="WP_377097203.1">
    <property type="nucleotide sequence ID" value="NZ_JBHTHU010000001.1"/>
</dbReference>
<evidence type="ECO:0000259" key="1">
    <source>
        <dbReference type="Pfam" id="PF10543"/>
    </source>
</evidence>
<accession>A0ABW2YUM0</accession>
<proteinExistence type="predicted"/>
<dbReference type="Pfam" id="PF10543">
    <property type="entry name" value="ORF6N"/>
    <property type="match status" value="1"/>
</dbReference>
<comment type="caution">
    <text evidence="2">The sequence shown here is derived from an EMBL/GenBank/DDBJ whole genome shotgun (WGS) entry which is preliminary data.</text>
</comment>
<dbReference type="Proteomes" id="UP001596958">
    <property type="component" value="Unassembled WGS sequence"/>
</dbReference>
<reference evidence="3" key="1">
    <citation type="journal article" date="2019" name="Int. J. Syst. Evol. Microbiol.">
        <title>The Global Catalogue of Microorganisms (GCM) 10K type strain sequencing project: providing services to taxonomists for standard genome sequencing and annotation.</title>
        <authorList>
            <consortium name="The Broad Institute Genomics Platform"/>
            <consortium name="The Broad Institute Genome Sequencing Center for Infectious Disease"/>
            <person name="Wu L."/>
            <person name="Ma J."/>
        </authorList>
    </citation>
    <scope>NUCLEOTIDE SEQUENCE [LARGE SCALE GENOMIC DNA]</scope>
    <source>
        <strain evidence="3">CCUG 63418</strain>
    </source>
</reference>
<protein>
    <submittedName>
        <fullName evidence="2">ORF6N domain-containing protein</fullName>
    </submittedName>
</protein>